<proteinExistence type="predicted"/>
<sequence length="167" mass="19658">MIHKIKKTKNYYLLTPVILIVLLILGSIQIIKFFSTSGLPKITIYEELISPNNKYIAIHYNIEDGMAVKFYDQFCIRENTGTSIKKIIKQDIDSFNPYFDRIFVTDNNHTKIDMYWENDDTLVIKYDFKSSRNTIFQETSWSTNELDPYSNEISKIKIKYIDTGLNN</sequence>
<reference evidence="2" key="1">
    <citation type="submission" date="2019-11" db="EMBL/GenBank/DDBJ databases">
        <authorList>
            <person name="Feng L."/>
        </authorList>
    </citation>
    <scope>NUCLEOTIDE SEQUENCE</scope>
    <source>
        <strain evidence="2">CParaputrificumLFYP93</strain>
    </source>
</reference>
<dbReference type="AlphaFoldDB" id="A0A6N3GE41"/>
<gene>
    <name evidence="2" type="ORF">CPLFYP93_03024</name>
</gene>
<evidence type="ECO:0000313" key="2">
    <source>
        <dbReference type="EMBL" id="VYU62333.1"/>
    </source>
</evidence>
<dbReference type="RefSeq" id="WP_156562826.1">
    <property type="nucleotide sequence ID" value="NZ_CACRTV010000079.1"/>
</dbReference>
<organism evidence="2">
    <name type="scientific">Clostridium paraputrificum</name>
    <dbReference type="NCBI Taxonomy" id="29363"/>
    <lineage>
        <taxon>Bacteria</taxon>
        <taxon>Bacillati</taxon>
        <taxon>Bacillota</taxon>
        <taxon>Clostridia</taxon>
        <taxon>Eubacteriales</taxon>
        <taxon>Clostridiaceae</taxon>
        <taxon>Clostridium</taxon>
    </lineage>
</organism>
<name>A0A6N3GE41_9CLOT</name>
<keyword evidence="1" id="KW-0472">Membrane</keyword>
<feature type="transmembrane region" description="Helical" evidence="1">
    <location>
        <begin position="12"/>
        <end position="31"/>
    </location>
</feature>
<accession>A0A6N3GE41</accession>
<protein>
    <submittedName>
        <fullName evidence="2">Uncharacterized protein</fullName>
    </submittedName>
</protein>
<dbReference type="EMBL" id="CACRTV010000079">
    <property type="protein sequence ID" value="VYU62333.1"/>
    <property type="molecule type" value="Genomic_DNA"/>
</dbReference>
<evidence type="ECO:0000256" key="1">
    <source>
        <dbReference type="SAM" id="Phobius"/>
    </source>
</evidence>
<keyword evidence="1" id="KW-1133">Transmembrane helix</keyword>
<keyword evidence="1" id="KW-0812">Transmembrane</keyword>